<dbReference type="EMBL" id="WBMT01000007">
    <property type="protein sequence ID" value="KAB2348506.1"/>
    <property type="molecule type" value="Genomic_DNA"/>
</dbReference>
<proteinExistence type="predicted"/>
<organism evidence="4 5">
    <name type="scientific">Actinomadura rudentiformis</name>
    <dbReference type="NCBI Taxonomy" id="359158"/>
    <lineage>
        <taxon>Bacteria</taxon>
        <taxon>Bacillati</taxon>
        <taxon>Actinomycetota</taxon>
        <taxon>Actinomycetes</taxon>
        <taxon>Streptosporangiales</taxon>
        <taxon>Thermomonosporaceae</taxon>
        <taxon>Actinomadura</taxon>
    </lineage>
</organism>
<keyword evidence="2" id="KW-0732">Signal</keyword>
<dbReference type="OrthoDB" id="3465763at2"/>
<feature type="chain" id="PRO_5026068441" evidence="2">
    <location>
        <begin position="42"/>
        <end position="347"/>
    </location>
</feature>
<feature type="domain" description="Right handed beta helix" evidence="3">
    <location>
        <begin position="126"/>
        <end position="295"/>
    </location>
</feature>
<accession>A0A6H9Z2L0</accession>
<dbReference type="SUPFAM" id="SSF51126">
    <property type="entry name" value="Pectin lyase-like"/>
    <property type="match status" value="1"/>
</dbReference>
<feature type="signal peptide" evidence="2">
    <location>
        <begin position="1"/>
        <end position="41"/>
    </location>
</feature>
<keyword evidence="5" id="KW-1185">Reference proteome</keyword>
<gene>
    <name evidence="4" type="ORF">F8566_17135</name>
</gene>
<reference evidence="4 5" key="1">
    <citation type="submission" date="2019-09" db="EMBL/GenBank/DDBJ databases">
        <title>Actinomadura physcomitrii sp. nov., a novel actinomycete isolated from moss [Physcomitrium sphaericum (Ludw) Fuernr].</title>
        <authorList>
            <person name="Zhuang X."/>
            <person name="Liu C."/>
        </authorList>
    </citation>
    <scope>NUCLEOTIDE SEQUENCE [LARGE SCALE GENOMIC DNA]</scope>
    <source>
        <strain evidence="4 5">HMC1</strain>
    </source>
</reference>
<evidence type="ECO:0000259" key="3">
    <source>
        <dbReference type="Pfam" id="PF13229"/>
    </source>
</evidence>
<dbReference type="InterPro" id="IPR039448">
    <property type="entry name" value="Beta_helix"/>
</dbReference>
<dbReference type="AlphaFoldDB" id="A0A6H9Z2L0"/>
<comment type="caution">
    <text evidence="4">The sequence shown here is derived from an EMBL/GenBank/DDBJ whole genome shotgun (WGS) entry which is preliminary data.</text>
</comment>
<dbReference type="Pfam" id="PF13229">
    <property type="entry name" value="Beta_helix"/>
    <property type="match status" value="1"/>
</dbReference>
<dbReference type="InterPro" id="IPR012334">
    <property type="entry name" value="Pectin_lyas_fold"/>
</dbReference>
<evidence type="ECO:0000256" key="2">
    <source>
        <dbReference type="SAM" id="SignalP"/>
    </source>
</evidence>
<dbReference type="Gene3D" id="2.160.20.10">
    <property type="entry name" value="Single-stranded right-handed beta-helix, Pectin lyase-like"/>
    <property type="match status" value="1"/>
</dbReference>
<protein>
    <submittedName>
        <fullName evidence="4">Right-handed parallel beta-helix repeat-containing protein</fullName>
    </submittedName>
</protein>
<feature type="region of interest" description="Disordered" evidence="1">
    <location>
        <begin position="313"/>
        <end position="347"/>
    </location>
</feature>
<evidence type="ECO:0000313" key="5">
    <source>
        <dbReference type="Proteomes" id="UP000468735"/>
    </source>
</evidence>
<evidence type="ECO:0000313" key="4">
    <source>
        <dbReference type="EMBL" id="KAB2348506.1"/>
    </source>
</evidence>
<dbReference type="Proteomes" id="UP000468735">
    <property type="component" value="Unassembled WGS sequence"/>
</dbReference>
<sequence length="347" mass="36569">MWTAQMINLLQRSMMRTLVTASLACATAIGTVLGVPSAASARTEITVYVNPSGAATASAAGAGLAADRAVRTLADAVRVLKARGAGASKATMVLAPGVYSGSIDPGAELPATSLAVKCKNATLDGKGASGYAITLRTSKSSVEGCKIKNYTHGGVLASGSGALSGIVVKKTTFSDLGTKRKKNRGRNGYGAVHLKNVRSAKVTGNTFLRLENSQRYRKRRPDGQWEIIDKYGNMHGVYFAVGSSGSKRAYNIVKDNTFHTISGDPIRMSDGSSYVYASGNSFRNAGSNGMVTYWWFSRDRRCAKHNYAYRNSGRSGYKRPGGSSKTIPHVKSASGCSGSVKDGPAPR</sequence>
<dbReference type="InterPro" id="IPR011050">
    <property type="entry name" value="Pectin_lyase_fold/virulence"/>
</dbReference>
<evidence type="ECO:0000256" key="1">
    <source>
        <dbReference type="SAM" id="MobiDB-lite"/>
    </source>
</evidence>
<name>A0A6H9Z2L0_9ACTN</name>